<feature type="region of interest" description="Disordered" evidence="1">
    <location>
        <begin position="160"/>
        <end position="179"/>
    </location>
</feature>
<dbReference type="Proteomes" id="UP000632154">
    <property type="component" value="Unassembled WGS sequence"/>
</dbReference>
<evidence type="ECO:0000313" key="2">
    <source>
        <dbReference type="EMBL" id="GHG04031.1"/>
    </source>
</evidence>
<organism evidence="2 3">
    <name type="scientific">Deinococcus piscis</name>
    <dbReference type="NCBI Taxonomy" id="394230"/>
    <lineage>
        <taxon>Bacteria</taxon>
        <taxon>Thermotogati</taxon>
        <taxon>Deinococcota</taxon>
        <taxon>Deinococci</taxon>
        <taxon>Deinococcales</taxon>
        <taxon>Deinococcaceae</taxon>
        <taxon>Deinococcus</taxon>
    </lineage>
</organism>
<sequence>MARFTVLPPSPLPVQFWLLGLDARSGLLAQRGFERTRPSGLPGSSLYTLGGLTLHSSGLWLETPQGQLAYQRRPHRFLLGGLPYPTAEGVQRIRPHLLEHEAWVVQTLGQDWREQQLAAYRLPPPIRCSVPHWHRWLEGEHGLSALLWQVPGGQGAPCFTPAAPGRGASAHRSEPLAQT</sequence>
<dbReference type="RefSeq" id="WP_189643143.1">
    <property type="nucleotide sequence ID" value="NZ_BNAL01000018.1"/>
</dbReference>
<reference evidence="3" key="1">
    <citation type="journal article" date="2019" name="Int. J. Syst. Evol. Microbiol.">
        <title>The Global Catalogue of Microorganisms (GCM) 10K type strain sequencing project: providing services to taxonomists for standard genome sequencing and annotation.</title>
        <authorList>
            <consortium name="The Broad Institute Genomics Platform"/>
            <consortium name="The Broad Institute Genome Sequencing Center for Infectious Disease"/>
            <person name="Wu L."/>
            <person name="Ma J."/>
        </authorList>
    </citation>
    <scope>NUCLEOTIDE SEQUENCE [LARGE SCALE GENOMIC DNA]</scope>
    <source>
        <strain evidence="3">CGMCC 1.18439</strain>
    </source>
</reference>
<name>A0ABQ3K9V8_9DEIO</name>
<gene>
    <name evidence="2" type="ORF">GCM10017783_15780</name>
</gene>
<proteinExistence type="predicted"/>
<dbReference type="EMBL" id="BNAL01000018">
    <property type="protein sequence ID" value="GHG04031.1"/>
    <property type="molecule type" value="Genomic_DNA"/>
</dbReference>
<evidence type="ECO:0000256" key="1">
    <source>
        <dbReference type="SAM" id="MobiDB-lite"/>
    </source>
</evidence>
<evidence type="ECO:0000313" key="3">
    <source>
        <dbReference type="Proteomes" id="UP000632154"/>
    </source>
</evidence>
<accession>A0ABQ3K9V8</accession>
<comment type="caution">
    <text evidence="2">The sequence shown here is derived from an EMBL/GenBank/DDBJ whole genome shotgun (WGS) entry which is preliminary data.</text>
</comment>
<protein>
    <submittedName>
        <fullName evidence="2">Uncharacterized protein</fullName>
    </submittedName>
</protein>
<keyword evidence="3" id="KW-1185">Reference proteome</keyword>